<accession>A0ABU4G5D3</accession>
<protein>
    <submittedName>
        <fullName evidence="7">Recombinase family protein</fullName>
    </submittedName>
</protein>
<dbReference type="Gene3D" id="3.40.50.1390">
    <property type="entry name" value="Resolvase, N-terminal catalytic domain"/>
    <property type="match status" value="1"/>
</dbReference>
<dbReference type="Gene3D" id="1.10.10.60">
    <property type="entry name" value="Homeodomain-like"/>
    <property type="match status" value="1"/>
</dbReference>
<gene>
    <name evidence="7" type="ORF">QT711_03160</name>
</gene>
<organism evidence="7 8">
    <name type="scientific">Sporosarcina saromensis</name>
    <dbReference type="NCBI Taxonomy" id="359365"/>
    <lineage>
        <taxon>Bacteria</taxon>
        <taxon>Bacillati</taxon>
        <taxon>Bacillota</taxon>
        <taxon>Bacilli</taxon>
        <taxon>Bacillales</taxon>
        <taxon>Caryophanaceae</taxon>
        <taxon>Sporosarcina</taxon>
    </lineage>
</organism>
<evidence type="ECO:0000256" key="1">
    <source>
        <dbReference type="ARBA" id="ARBA00009913"/>
    </source>
</evidence>
<keyword evidence="2" id="KW-0229">DNA integration</keyword>
<dbReference type="SUPFAM" id="SSF46689">
    <property type="entry name" value="Homeodomain-like"/>
    <property type="match status" value="1"/>
</dbReference>
<evidence type="ECO:0000313" key="7">
    <source>
        <dbReference type="EMBL" id="MDW0112169.1"/>
    </source>
</evidence>
<evidence type="ECO:0000256" key="2">
    <source>
        <dbReference type="ARBA" id="ARBA00022908"/>
    </source>
</evidence>
<name>A0ABU4G5D3_9BACL</name>
<keyword evidence="4" id="KW-0233">DNA recombination</keyword>
<dbReference type="InterPro" id="IPR009057">
    <property type="entry name" value="Homeodomain-like_sf"/>
</dbReference>
<dbReference type="PANTHER" id="PTHR30461:SF26">
    <property type="entry name" value="RESOLVASE HOMOLOG YNEB"/>
    <property type="match status" value="1"/>
</dbReference>
<sequence length="196" mass="22185">MIYGYARVSSAGQNLSAQIQQLEEYGVAKKDIFKEKVSGRKKDNREAFNRLLDIVVSGDIIVVTKLDRFARSTKDALNTIDMLQEKEVGLVVLNVKNEILDTTTATGKLMITVLSAVAEFEADMIKERQIEGIAEAKKRGVYKGRPSTYHENHKGLQKAIELFNDRDNNKMTVDEIAETFNISRATIYREARKQKL</sequence>
<proteinExistence type="inferred from homology"/>
<comment type="similarity">
    <text evidence="1">Belongs to the site-specific recombinase resolvase family.</text>
</comment>
<dbReference type="PROSITE" id="PS00397">
    <property type="entry name" value="RECOMBINASES_1"/>
    <property type="match status" value="1"/>
</dbReference>
<dbReference type="InterPro" id="IPR036162">
    <property type="entry name" value="Resolvase-like_N_sf"/>
</dbReference>
<dbReference type="CDD" id="cd03768">
    <property type="entry name" value="SR_ResInv"/>
    <property type="match status" value="1"/>
</dbReference>
<dbReference type="InterPro" id="IPR006119">
    <property type="entry name" value="Resolv_N"/>
</dbReference>
<dbReference type="EMBL" id="JAUBDI010000002">
    <property type="protein sequence ID" value="MDW0112169.1"/>
    <property type="molecule type" value="Genomic_DNA"/>
</dbReference>
<dbReference type="Pfam" id="PF02796">
    <property type="entry name" value="HTH_7"/>
    <property type="match status" value="1"/>
</dbReference>
<dbReference type="Proteomes" id="UP001282284">
    <property type="component" value="Unassembled WGS sequence"/>
</dbReference>
<dbReference type="RefSeq" id="WP_317942063.1">
    <property type="nucleotide sequence ID" value="NZ_JAUBDI010000002.1"/>
</dbReference>
<dbReference type="SMART" id="SM00857">
    <property type="entry name" value="Resolvase"/>
    <property type="match status" value="1"/>
</dbReference>
<dbReference type="InterPro" id="IPR006120">
    <property type="entry name" value="Resolvase_HTH_dom"/>
</dbReference>
<comment type="caution">
    <text evidence="7">The sequence shown here is derived from an EMBL/GenBank/DDBJ whole genome shotgun (WGS) entry which is preliminary data.</text>
</comment>
<evidence type="ECO:0000313" key="8">
    <source>
        <dbReference type="Proteomes" id="UP001282284"/>
    </source>
</evidence>
<keyword evidence="8" id="KW-1185">Reference proteome</keyword>
<feature type="active site" description="O-(5'-phospho-DNA)-serine intermediate" evidence="5">
    <location>
        <position position="9"/>
    </location>
</feature>
<dbReference type="Pfam" id="PF00239">
    <property type="entry name" value="Resolvase"/>
    <property type="match status" value="1"/>
</dbReference>
<dbReference type="PANTHER" id="PTHR30461">
    <property type="entry name" value="DNA-INVERTASE FROM LAMBDOID PROPHAGE"/>
    <property type="match status" value="1"/>
</dbReference>
<dbReference type="InterPro" id="IPR006118">
    <property type="entry name" value="Recombinase_CS"/>
</dbReference>
<keyword evidence="3" id="KW-0238">DNA-binding</keyword>
<evidence type="ECO:0000256" key="4">
    <source>
        <dbReference type="ARBA" id="ARBA00023172"/>
    </source>
</evidence>
<reference evidence="7 8" key="1">
    <citation type="submission" date="2023-06" db="EMBL/GenBank/DDBJ databases">
        <title>Sporosarcina sp. nov., isolated from Korean traditional fermented seafood 'Jeotgal'.</title>
        <authorList>
            <person name="Yang A.I."/>
            <person name="Shin N.-R."/>
        </authorList>
    </citation>
    <scope>NUCLEOTIDE SEQUENCE [LARGE SCALE GENOMIC DNA]</scope>
    <source>
        <strain evidence="7 8">KCTC13119</strain>
    </source>
</reference>
<evidence type="ECO:0000259" key="6">
    <source>
        <dbReference type="PROSITE" id="PS51736"/>
    </source>
</evidence>
<evidence type="ECO:0000256" key="3">
    <source>
        <dbReference type="ARBA" id="ARBA00023125"/>
    </source>
</evidence>
<dbReference type="PROSITE" id="PS51736">
    <property type="entry name" value="RECOMBINASES_3"/>
    <property type="match status" value="1"/>
</dbReference>
<dbReference type="InterPro" id="IPR050639">
    <property type="entry name" value="SSR_resolvase"/>
</dbReference>
<dbReference type="SUPFAM" id="SSF53041">
    <property type="entry name" value="Resolvase-like"/>
    <property type="match status" value="1"/>
</dbReference>
<feature type="domain" description="Resolvase/invertase-type recombinase catalytic" evidence="6">
    <location>
        <begin position="1"/>
        <end position="140"/>
    </location>
</feature>
<evidence type="ECO:0000256" key="5">
    <source>
        <dbReference type="PROSITE-ProRule" id="PRU10137"/>
    </source>
</evidence>